<dbReference type="OrthoDB" id="342399at2"/>
<reference evidence="11 12" key="1">
    <citation type="submission" date="2017-05" db="EMBL/GenBank/DDBJ databases">
        <title>Vagococcus spp. assemblies.</title>
        <authorList>
            <person name="Gulvik C.A."/>
        </authorList>
    </citation>
    <scope>NUCLEOTIDE SEQUENCE [LARGE SCALE GENOMIC DNA]</scope>
    <source>
        <strain evidence="11 12">NCFB 2777</strain>
    </source>
</reference>
<evidence type="ECO:0008006" key="13">
    <source>
        <dbReference type="Google" id="ProtNLM"/>
    </source>
</evidence>
<keyword evidence="7" id="KW-0804">Transcription</keyword>
<dbReference type="GeneID" id="98568405"/>
<dbReference type="InterPro" id="IPR009057">
    <property type="entry name" value="Homeodomain-like_sf"/>
</dbReference>
<name>A0A429ZNE0_9ENTE</name>
<dbReference type="Gene3D" id="1.10.10.60">
    <property type="entry name" value="Homeodomain-like"/>
    <property type="match status" value="2"/>
</dbReference>
<keyword evidence="5" id="KW-0805">Transcription regulation</keyword>
<evidence type="ECO:0000256" key="7">
    <source>
        <dbReference type="ARBA" id="ARBA00023163"/>
    </source>
</evidence>
<dbReference type="SUPFAM" id="SSF46689">
    <property type="entry name" value="Homeodomain-like"/>
    <property type="match status" value="2"/>
</dbReference>
<dbReference type="GO" id="GO:0005737">
    <property type="term" value="C:cytoplasm"/>
    <property type="evidence" value="ECO:0007669"/>
    <property type="project" value="UniProtKB-SubCell"/>
</dbReference>
<dbReference type="Proteomes" id="UP000287239">
    <property type="component" value="Unassembled WGS sequence"/>
</dbReference>
<accession>A0A429ZNE0</accession>
<comment type="subcellular location">
    <subcellularLocation>
        <location evidence="1">Cytoplasm</location>
    </subcellularLocation>
</comment>
<protein>
    <recommendedName>
        <fullName evidence="13">DNA-binding response regulator</fullName>
    </recommendedName>
</protein>
<keyword evidence="2" id="KW-0963">Cytoplasm</keyword>
<dbReference type="PANTHER" id="PTHR42713:SF3">
    <property type="entry name" value="TRANSCRIPTIONAL REGULATORY PROTEIN HPTR"/>
    <property type="match status" value="1"/>
</dbReference>
<evidence type="ECO:0000256" key="4">
    <source>
        <dbReference type="ARBA" id="ARBA00023012"/>
    </source>
</evidence>
<sequence length="259" mass="29940">MYKCLVIEDEKIIRRWLRYGFDYSRYGCLVVDEAENGQEGIEKIRQIKPDIVITDITMPKKNAFEMLEVTKDQLFSTIIISGYDDFSNAKNAIQFGVTEFIVKPIDEAQLGQALKKAIKNLEAQKLLLSSVCAIEQIDEQLTSYSITEATDTSVKKMIDYIEKNYQTKFVFADVASALGYGHSILYKKFKEETNVTFNEYLITYRIQQAIKMIKTDRYKLYEIPEQVGFSDYHYFGKVFKKYTGYSPKALTALNLKQPS</sequence>
<dbReference type="Pfam" id="PF00072">
    <property type="entry name" value="Response_reg"/>
    <property type="match status" value="1"/>
</dbReference>
<dbReference type="Pfam" id="PF12833">
    <property type="entry name" value="HTH_18"/>
    <property type="match status" value="1"/>
</dbReference>
<dbReference type="InterPro" id="IPR001789">
    <property type="entry name" value="Sig_transdc_resp-reg_receiver"/>
</dbReference>
<dbReference type="Gene3D" id="3.40.50.2300">
    <property type="match status" value="1"/>
</dbReference>
<dbReference type="InterPro" id="IPR011006">
    <property type="entry name" value="CheY-like_superfamily"/>
</dbReference>
<dbReference type="CDD" id="cd17536">
    <property type="entry name" value="REC_YesN-like"/>
    <property type="match status" value="1"/>
</dbReference>
<dbReference type="GO" id="GO:0043565">
    <property type="term" value="F:sequence-specific DNA binding"/>
    <property type="evidence" value="ECO:0007669"/>
    <property type="project" value="InterPro"/>
</dbReference>
<evidence type="ECO:0000259" key="9">
    <source>
        <dbReference type="PROSITE" id="PS01124"/>
    </source>
</evidence>
<evidence type="ECO:0000256" key="5">
    <source>
        <dbReference type="ARBA" id="ARBA00023015"/>
    </source>
</evidence>
<dbReference type="SUPFAM" id="SSF52172">
    <property type="entry name" value="CheY-like"/>
    <property type="match status" value="1"/>
</dbReference>
<evidence type="ECO:0000256" key="3">
    <source>
        <dbReference type="ARBA" id="ARBA00022553"/>
    </source>
</evidence>
<dbReference type="SMART" id="SM00342">
    <property type="entry name" value="HTH_ARAC"/>
    <property type="match status" value="1"/>
</dbReference>
<evidence type="ECO:0000256" key="2">
    <source>
        <dbReference type="ARBA" id="ARBA00022490"/>
    </source>
</evidence>
<proteinExistence type="predicted"/>
<evidence type="ECO:0000313" key="12">
    <source>
        <dbReference type="Proteomes" id="UP000287239"/>
    </source>
</evidence>
<dbReference type="GO" id="GO:0003700">
    <property type="term" value="F:DNA-binding transcription factor activity"/>
    <property type="evidence" value="ECO:0007669"/>
    <property type="project" value="InterPro"/>
</dbReference>
<evidence type="ECO:0000259" key="10">
    <source>
        <dbReference type="PROSITE" id="PS50110"/>
    </source>
</evidence>
<feature type="modified residue" description="4-aspartylphosphate" evidence="8">
    <location>
        <position position="55"/>
    </location>
</feature>
<feature type="domain" description="HTH araC/xylS-type" evidence="9">
    <location>
        <begin position="155"/>
        <end position="253"/>
    </location>
</feature>
<keyword evidence="6" id="KW-0238">DNA-binding</keyword>
<dbReference type="PROSITE" id="PS01124">
    <property type="entry name" value="HTH_ARAC_FAMILY_2"/>
    <property type="match status" value="1"/>
</dbReference>
<keyword evidence="4" id="KW-0902">Two-component regulatory system</keyword>
<dbReference type="InterPro" id="IPR018060">
    <property type="entry name" value="HTH_AraC"/>
</dbReference>
<feature type="domain" description="Response regulatory" evidence="10">
    <location>
        <begin position="3"/>
        <end position="118"/>
    </location>
</feature>
<dbReference type="PANTHER" id="PTHR42713">
    <property type="entry name" value="HISTIDINE KINASE-RELATED"/>
    <property type="match status" value="1"/>
</dbReference>
<dbReference type="RefSeq" id="WP_126780083.1">
    <property type="nucleotide sequence ID" value="NZ_NGJU01000011.1"/>
</dbReference>
<dbReference type="SMART" id="SM00448">
    <property type="entry name" value="REC"/>
    <property type="match status" value="1"/>
</dbReference>
<evidence type="ECO:0000256" key="6">
    <source>
        <dbReference type="ARBA" id="ARBA00023125"/>
    </source>
</evidence>
<dbReference type="AlphaFoldDB" id="A0A429ZNE0"/>
<evidence type="ECO:0000313" key="11">
    <source>
        <dbReference type="EMBL" id="RST95212.1"/>
    </source>
</evidence>
<dbReference type="GO" id="GO:0000160">
    <property type="term" value="P:phosphorelay signal transduction system"/>
    <property type="evidence" value="ECO:0007669"/>
    <property type="project" value="UniProtKB-KW"/>
</dbReference>
<keyword evidence="3 8" id="KW-0597">Phosphoprotein</keyword>
<evidence type="ECO:0000256" key="8">
    <source>
        <dbReference type="PROSITE-ProRule" id="PRU00169"/>
    </source>
</evidence>
<dbReference type="EMBL" id="NGJU01000011">
    <property type="protein sequence ID" value="RST95212.1"/>
    <property type="molecule type" value="Genomic_DNA"/>
</dbReference>
<gene>
    <name evidence="11" type="ORF">CBF35_08485</name>
</gene>
<evidence type="ECO:0000256" key="1">
    <source>
        <dbReference type="ARBA" id="ARBA00004496"/>
    </source>
</evidence>
<comment type="caution">
    <text evidence="11">The sequence shown here is derived from an EMBL/GenBank/DDBJ whole genome shotgun (WGS) entry which is preliminary data.</text>
</comment>
<dbReference type="InterPro" id="IPR051552">
    <property type="entry name" value="HptR"/>
</dbReference>
<dbReference type="PROSITE" id="PS50110">
    <property type="entry name" value="RESPONSE_REGULATORY"/>
    <property type="match status" value="1"/>
</dbReference>
<organism evidence="11 12">
    <name type="scientific">Vagococcus salmoninarum</name>
    <dbReference type="NCBI Taxonomy" id="2739"/>
    <lineage>
        <taxon>Bacteria</taxon>
        <taxon>Bacillati</taxon>
        <taxon>Bacillota</taxon>
        <taxon>Bacilli</taxon>
        <taxon>Lactobacillales</taxon>
        <taxon>Enterococcaceae</taxon>
        <taxon>Vagococcus</taxon>
    </lineage>
</organism>
<keyword evidence="12" id="KW-1185">Reference proteome</keyword>